<dbReference type="SUPFAM" id="SSF55729">
    <property type="entry name" value="Acyl-CoA N-acyltransferases (Nat)"/>
    <property type="match status" value="2"/>
</dbReference>
<evidence type="ECO:0000259" key="3">
    <source>
        <dbReference type="PROSITE" id="PS51186"/>
    </source>
</evidence>
<dbReference type="Pfam" id="PF00583">
    <property type="entry name" value="Acetyltransf_1"/>
    <property type="match status" value="2"/>
</dbReference>
<keyword evidence="1" id="KW-0808">Transferase</keyword>
<keyword evidence="2" id="KW-0012">Acyltransferase</keyword>
<keyword evidence="5" id="KW-1185">Reference proteome</keyword>
<dbReference type="AlphaFoldDB" id="A0A2P8D7U1"/>
<evidence type="ECO:0000313" key="5">
    <source>
        <dbReference type="Proteomes" id="UP000240572"/>
    </source>
</evidence>
<dbReference type="InterPro" id="IPR000182">
    <property type="entry name" value="GNAT_dom"/>
</dbReference>
<dbReference type="EMBL" id="PYGD01000002">
    <property type="protein sequence ID" value="PSK93300.1"/>
    <property type="molecule type" value="Genomic_DNA"/>
</dbReference>
<evidence type="ECO:0000256" key="2">
    <source>
        <dbReference type="ARBA" id="ARBA00023315"/>
    </source>
</evidence>
<accession>A0A2P8D7U1</accession>
<name>A0A2P8D7U1_9BACT</name>
<keyword evidence="4" id="KW-0689">Ribosomal protein</keyword>
<dbReference type="Proteomes" id="UP000240572">
    <property type="component" value="Unassembled WGS sequence"/>
</dbReference>
<organism evidence="4 5">
    <name type="scientific">Taibaiella chishuiensis</name>
    <dbReference type="NCBI Taxonomy" id="1434707"/>
    <lineage>
        <taxon>Bacteria</taxon>
        <taxon>Pseudomonadati</taxon>
        <taxon>Bacteroidota</taxon>
        <taxon>Chitinophagia</taxon>
        <taxon>Chitinophagales</taxon>
        <taxon>Chitinophagaceae</taxon>
        <taxon>Taibaiella</taxon>
    </lineage>
</organism>
<comment type="caution">
    <text evidence="4">The sequence shown here is derived from an EMBL/GenBank/DDBJ whole genome shotgun (WGS) entry which is preliminary data.</text>
</comment>
<dbReference type="InterPro" id="IPR050680">
    <property type="entry name" value="YpeA/RimI_acetyltransf"/>
</dbReference>
<dbReference type="PANTHER" id="PTHR43420">
    <property type="entry name" value="ACETYLTRANSFERASE"/>
    <property type="match status" value="1"/>
</dbReference>
<evidence type="ECO:0000313" key="4">
    <source>
        <dbReference type="EMBL" id="PSK93300.1"/>
    </source>
</evidence>
<dbReference type="PANTHER" id="PTHR43420:SF44">
    <property type="entry name" value="ACETYLTRANSFERASE YPEA"/>
    <property type="match status" value="1"/>
</dbReference>
<sequence length="309" mass="34508">MRRSLRRAAHNLFNLPWLIVHHVISRFMAHTLRFATLEQVAAAQLTTVFNAAFAEYFVPIQLNTEQLQQKLINDSVVLSLSAGAFDGDELVGFILHGADTVQGEFTVYNAGTGVLPAYRGRQVTQAMYRFILPVLKARGAAKALLEVIDKNEPAIKSYKATGYTQQREFLCFKGTPQLPGAGNWEVQEIQQPDWAYMQTFWDWQPAWQNGQTALRNAGSAYRIAGICEGDRLVAYAAYNQQNRIAQFAVDKAYRGRGLATALFRHISQDGTKPVTLVNIPADAGATLAFLERAGLEMFIRQYEMAMPLS</sequence>
<dbReference type="Gene3D" id="3.40.630.30">
    <property type="match status" value="2"/>
</dbReference>
<feature type="domain" description="N-acetyltransferase" evidence="3">
    <location>
        <begin position="187"/>
        <end position="309"/>
    </location>
</feature>
<dbReference type="CDD" id="cd04301">
    <property type="entry name" value="NAT_SF"/>
    <property type="match status" value="2"/>
</dbReference>
<gene>
    <name evidence="4" type="ORF">B0I18_102270</name>
</gene>
<protein>
    <submittedName>
        <fullName evidence="4">Ribosomal protein S18 acetylase RimI-like enzyme</fullName>
    </submittedName>
</protein>
<dbReference type="GO" id="GO:0005840">
    <property type="term" value="C:ribosome"/>
    <property type="evidence" value="ECO:0007669"/>
    <property type="project" value="UniProtKB-KW"/>
</dbReference>
<proteinExistence type="predicted"/>
<keyword evidence="4" id="KW-0687">Ribonucleoprotein</keyword>
<reference evidence="4 5" key="1">
    <citation type="submission" date="2018-03" db="EMBL/GenBank/DDBJ databases">
        <title>Genomic Encyclopedia of Type Strains, Phase III (KMG-III): the genomes of soil and plant-associated and newly described type strains.</title>
        <authorList>
            <person name="Whitman W."/>
        </authorList>
    </citation>
    <scope>NUCLEOTIDE SEQUENCE [LARGE SCALE GENOMIC DNA]</scope>
    <source>
        <strain evidence="4 5">CGMCC 1.12700</strain>
    </source>
</reference>
<dbReference type="GO" id="GO:0016747">
    <property type="term" value="F:acyltransferase activity, transferring groups other than amino-acyl groups"/>
    <property type="evidence" value="ECO:0007669"/>
    <property type="project" value="InterPro"/>
</dbReference>
<dbReference type="PROSITE" id="PS51186">
    <property type="entry name" value="GNAT"/>
    <property type="match status" value="2"/>
</dbReference>
<evidence type="ECO:0000256" key="1">
    <source>
        <dbReference type="ARBA" id="ARBA00022679"/>
    </source>
</evidence>
<dbReference type="InterPro" id="IPR016181">
    <property type="entry name" value="Acyl_CoA_acyltransferase"/>
</dbReference>
<feature type="domain" description="N-acetyltransferase" evidence="3">
    <location>
        <begin position="32"/>
        <end position="190"/>
    </location>
</feature>